<name>A0A550JL21_9BACT</name>
<dbReference type="Gene3D" id="3.30.460.10">
    <property type="entry name" value="Beta Polymerase, domain 2"/>
    <property type="match status" value="1"/>
</dbReference>
<evidence type="ECO:0000259" key="12">
    <source>
        <dbReference type="Pfam" id="PF01743"/>
    </source>
</evidence>
<keyword evidence="7" id="KW-0479">Metal-binding</keyword>
<dbReference type="InterPro" id="IPR032828">
    <property type="entry name" value="PolyA_RNA-bd"/>
</dbReference>
<dbReference type="SUPFAM" id="SSF81301">
    <property type="entry name" value="Nucleotidyltransferase"/>
    <property type="match status" value="1"/>
</dbReference>
<gene>
    <name evidence="14" type="ORF">FL622_01685</name>
</gene>
<dbReference type="PANTHER" id="PTHR47545:SF2">
    <property type="entry name" value="CC-ADDING TRNA NUCLEOTIDYLTRANSFERASE"/>
    <property type="match status" value="1"/>
</dbReference>
<keyword evidence="10 11" id="KW-0694">RNA-binding</keyword>
<keyword evidence="4 11" id="KW-0808">Transferase</keyword>
<dbReference type="InterPro" id="IPR050124">
    <property type="entry name" value="tRNA_CCA-adding_enzyme"/>
</dbReference>
<feature type="domain" description="Poly A polymerase head" evidence="12">
    <location>
        <begin position="26"/>
        <end position="143"/>
    </location>
</feature>
<evidence type="ECO:0000259" key="13">
    <source>
        <dbReference type="Pfam" id="PF12627"/>
    </source>
</evidence>
<accession>A0A550JL21</accession>
<dbReference type="GO" id="GO:0046872">
    <property type="term" value="F:metal ion binding"/>
    <property type="evidence" value="ECO:0007669"/>
    <property type="project" value="UniProtKB-KW"/>
</dbReference>
<organism evidence="14 15">
    <name type="scientific">Trichloromonas acetexigens</name>
    <dbReference type="NCBI Taxonomy" id="38815"/>
    <lineage>
        <taxon>Bacteria</taxon>
        <taxon>Pseudomonadati</taxon>
        <taxon>Thermodesulfobacteriota</taxon>
        <taxon>Desulfuromonadia</taxon>
        <taxon>Desulfuromonadales</taxon>
        <taxon>Trichloromonadaceae</taxon>
        <taxon>Trichloromonas</taxon>
    </lineage>
</organism>
<dbReference type="PANTHER" id="PTHR47545">
    <property type="entry name" value="MULTIFUNCTIONAL CCA PROTEIN"/>
    <property type="match status" value="1"/>
</dbReference>
<dbReference type="EMBL" id="VJVV01000001">
    <property type="protein sequence ID" value="TRO83918.1"/>
    <property type="molecule type" value="Genomic_DNA"/>
</dbReference>
<dbReference type="SUPFAM" id="SSF81891">
    <property type="entry name" value="Poly A polymerase C-terminal region-like"/>
    <property type="match status" value="1"/>
</dbReference>
<evidence type="ECO:0000313" key="15">
    <source>
        <dbReference type="Proteomes" id="UP000317155"/>
    </source>
</evidence>
<dbReference type="GO" id="GO:0000049">
    <property type="term" value="F:tRNA binding"/>
    <property type="evidence" value="ECO:0007669"/>
    <property type="project" value="UniProtKB-KW"/>
</dbReference>
<comment type="cofactor">
    <cofactor evidence="1">
        <name>Mg(2+)</name>
        <dbReference type="ChEBI" id="CHEBI:18420"/>
    </cofactor>
</comment>
<reference evidence="14 15" key="1">
    <citation type="submission" date="2019-07" db="EMBL/GenBank/DDBJ databases">
        <title>Insights of Desulfuromonas acetexigens electromicrobiology.</title>
        <authorList>
            <person name="Katuri K."/>
            <person name="Sapireddy V."/>
            <person name="Shaw D.R."/>
            <person name="Saikaly P."/>
        </authorList>
    </citation>
    <scope>NUCLEOTIDE SEQUENCE [LARGE SCALE GENOMIC DNA]</scope>
    <source>
        <strain evidence="14 15">2873</strain>
    </source>
</reference>
<protein>
    <submittedName>
        <fullName evidence="14">CCA tRNA nucleotidyltransferase</fullName>
    </submittedName>
</protein>
<keyword evidence="5" id="KW-0819">tRNA processing</keyword>
<evidence type="ECO:0000256" key="8">
    <source>
        <dbReference type="ARBA" id="ARBA00022741"/>
    </source>
</evidence>
<keyword evidence="6" id="KW-0548">Nucleotidyltransferase</keyword>
<evidence type="ECO:0000256" key="7">
    <source>
        <dbReference type="ARBA" id="ARBA00022723"/>
    </source>
</evidence>
<dbReference type="Pfam" id="PF12627">
    <property type="entry name" value="PolyA_pol_RNAbd"/>
    <property type="match status" value="1"/>
</dbReference>
<feature type="domain" description="tRNA nucleotidyltransferase/poly(A) polymerase RNA and SrmB- binding" evidence="13">
    <location>
        <begin position="169"/>
        <end position="229"/>
    </location>
</feature>
<dbReference type="InterPro" id="IPR002646">
    <property type="entry name" value="PolA_pol_head_dom"/>
</dbReference>
<keyword evidence="3" id="KW-0820">tRNA-binding</keyword>
<dbReference type="Proteomes" id="UP000317155">
    <property type="component" value="Unassembled WGS sequence"/>
</dbReference>
<evidence type="ECO:0000256" key="2">
    <source>
        <dbReference type="ARBA" id="ARBA00007265"/>
    </source>
</evidence>
<evidence type="ECO:0000256" key="4">
    <source>
        <dbReference type="ARBA" id="ARBA00022679"/>
    </source>
</evidence>
<evidence type="ECO:0000256" key="5">
    <source>
        <dbReference type="ARBA" id="ARBA00022694"/>
    </source>
</evidence>
<dbReference type="AlphaFoldDB" id="A0A550JL21"/>
<sequence>MDNLHTQLVAARILPDLLDVLSGRPCWLVGGALRDALRGEASKDFDLATPGDPTPIAKAFAARIRGHWFLMDSLRHQSRVVVPAQAGGWAFDFAPLRAATLNEDLRLRDFTVNAVAWPVASSVTSAEFIDPLGGRGDIDSCLLRACSVGVFHDDPLRVLRGVRLAATLGMEIESETFALMGETAPELAQVAGERIQGELALIFGVKKAGKSLARLRDLGLPPLLFGPPEVQGSWEEGVRLTARIVAGLAQGAGELLAEFPEEEGEGGWSAAALLKLAALLAGYRPSSDVGMHLRLSRRAGNLLRRLRELPPETLDELRLLRDAAPRRRALWVEQLGAEPVLGLTWLLSQADDPRPWLPEARRALNDYHDHLRHGRIPDLVDGAWLRQKLGLSDGRRIGETLRKLRAAELSGQVKTPDEACKLLESLAEKNIDKEIDPP</sequence>
<dbReference type="InterPro" id="IPR043519">
    <property type="entry name" value="NT_sf"/>
</dbReference>
<keyword evidence="8" id="KW-0547">Nucleotide-binding</keyword>
<dbReference type="OrthoDB" id="9805698at2"/>
<evidence type="ECO:0000256" key="1">
    <source>
        <dbReference type="ARBA" id="ARBA00001946"/>
    </source>
</evidence>
<dbReference type="GO" id="GO:0016779">
    <property type="term" value="F:nucleotidyltransferase activity"/>
    <property type="evidence" value="ECO:0007669"/>
    <property type="project" value="UniProtKB-KW"/>
</dbReference>
<dbReference type="RefSeq" id="WP_092052810.1">
    <property type="nucleotide sequence ID" value="NZ_FOJJ01000001.1"/>
</dbReference>
<comment type="caution">
    <text evidence="14">The sequence shown here is derived from an EMBL/GenBank/DDBJ whole genome shotgun (WGS) entry which is preliminary data.</text>
</comment>
<evidence type="ECO:0000256" key="9">
    <source>
        <dbReference type="ARBA" id="ARBA00022842"/>
    </source>
</evidence>
<comment type="similarity">
    <text evidence="2 11">Belongs to the tRNA nucleotidyltransferase/poly(A) polymerase family.</text>
</comment>
<evidence type="ECO:0000313" key="14">
    <source>
        <dbReference type="EMBL" id="TRO83918.1"/>
    </source>
</evidence>
<evidence type="ECO:0000256" key="10">
    <source>
        <dbReference type="ARBA" id="ARBA00022884"/>
    </source>
</evidence>
<evidence type="ECO:0000256" key="6">
    <source>
        <dbReference type="ARBA" id="ARBA00022695"/>
    </source>
</evidence>
<dbReference type="Pfam" id="PF01743">
    <property type="entry name" value="PolyA_pol"/>
    <property type="match status" value="1"/>
</dbReference>
<keyword evidence="15" id="KW-1185">Reference proteome</keyword>
<dbReference type="Gene3D" id="1.10.3090.10">
    <property type="entry name" value="cca-adding enzyme, domain 2"/>
    <property type="match status" value="1"/>
</dbReference>
<evidence type="ECO:0000256" key="11">
    <source>
        <dbReference type="RuleBase" id="RU003953"/>
    </source>
</evidence>
<dbReference type="GO" id="GO:0000166">
    <property type="term" value="F:nucleotide binding"/>
    <property type="evidence" value="ECO:0007669"/>
    <property type="project" value="UniProtKB-KW"/>
</dbReference>
<dbReference type="GO" id="GO:0008033">
    <property type="term" value="P:tRNA processing"/>
    <property type="evidence" value="ECO:0007669"/>
    <property type="project" value="UniProtKB-KW"/>
</dbReference>
<keyword evidence="9" id="KW-0460">Magnesium</keyword>
<evidence type="ECO:0000256" key="3">
    <source>
        <dbReference type="ARBA" id="ARBA00022555"/>
    </source>
</evidence>
<proteinExistence type="inferred from homology"/>